<protein>
    <submittedName>
        <fullName evidence="1">Uncharacterized protein</fullName>
    </submittedName>
</protein>
<proteinExistence type="predicted"/>
<organism evidence="1 2">
    <name type="scientific">Pyropia yezoensis</name>
    <name type="common">Susabi-nori</name>
    <name type="synonym">Porphyra yezoensis</name>
    <dbReference type="NCBI Taxonomy" id="2788"/>
    <lineage>
        <taxon>Eukaryota</taxon>
        <taxon>Rhodophyta</taxon>
        <taxon>Bangiophyceae</taxon>
        <taxon>Bangiales</taxon>
        <taxon>Bangiaceae</taxon>
        <taxon>Pyropia</taxon>
    </lineage>
</organism>
<dbReference type="Proteomes" id="UP000798662">
    <property type="component" value="Chromosome 2"/>
</dbReference>
<accession>A0ACC3C4I4</accession>
<evidence type="ECO:0000313" key="1">
    <source>
        <dbReference type="EMBL" id="KAK1864708.1"/>
    </source>
</evidence>
<dbReference type="EMBL" id="CM020619">
    <property type="protein sequence ID" value="KAK1864708.1"/>
    <property type="molecule type" value="Genomic_DNA"/>
</dbReference>
<gene>
    <name evidence="1" type="ORF">I4F81_007252</name>
</gene>
<evidence type="ECO:0000313" key="2">
    <source>
        <dbReference type="Proteomes" id="UP000798662"/>
    </source>
</evidence>
<comment type="caution">
    <text evidence="1">The sequence shown here is derived from an EMBL/GenBank/DDBJ whole genome shotgun (WGS) entry which is preliminary data.</text>
</comment>
<name>A0ACC3C4I4_PYRYE</name>
<sequence length="444" mass="46194">MARSGEEVAEDLPQTTARSTASSNSSSSSSRRSSHSATSAALPASSALSAQAARSVGEDRSGTAAGAASRSRSRHSRRDSIDHRRRSTDDVGPGGAPNLMMDSTLGRSSAGRVPSSRAHPTPQAARPVQITNTEAVHHRLRDVASQTRLIRDEVDFGRWLSILETTIRERRVVRESGLDPDGELAHRLELLQQQRNTLQSGQAMTARKVGVLVAREAECARAQAAVNARADDLNGRLEAVERLQVEATERLRSLDEQEEALAVRRTAVERETAEWERTRSGLVARADHYRSLHSEAEMANEQLRAQVAALRAEADAQAARQESAAGAARASAAASAAAAAAAVASRGKGGGGSGGGNLHGAPVYSTAPVSGSAYGAPPTYGGPQSYSGPPAYSAAPVYSAPPAYSGPPTYSTATYAPPPVPAAPVSSTAGFDAHPPYGGDAASN</sequence>
<keyword evidence="2" id="KW-1185">Reference proteome</keyword>
<reference evidence="1" key="1">
    <citation type="submission" date="2019-11" db="EMBL/GenBank/DDBJ databases">
        <title>Nori genome reveals adaptations in red seaweeds to the harsh intertidal environment.</title>
        <authorList>
            <person name="Wang D."/>
            <person name="Mao Y."/>
        </authorList>
    </citation>
    <scope>NUCLEOTIDE SEQUENCE</scope>
    <source>
        <tissue evidence="1">Gametophyte</tissue>
    </source>
</reference>